<keyword evidence="18" id="KW-1185">Reference proteome</keyword>
<dbReference type="SMART" id="SM00091">
    <property type="entry name" value="PAS"/>
    <property type="match status" value="1"/>
</dbReference>
<evidence type="ECO:0000259" key="13">
    <source>
        <dbReference type="PROSITE" id="PS50109"/>
    </source>
</evidence>
<dbReference type="GO" id="GO:0006355">
    <property type="term" value="P:regulation of DNA-templated transcription"/>
    <property type="evidence" value="ECO:0007669"/>
    <property type="project" value="InterPro"/>
</dbReference>
<dbReference type="CDD" id="cd17580">
    <property type="entry name" value="REC_2_DhkD-like"/>
    <property type="match status" value="1"/>
</dbReference>
<dbReference type="CDD" id="cd00082">
    <property type="entry name" value="HisKA"/>
    <property type="match status" value="1"/>
</dbReference>
<evidence type="ECO:0000259" key="16">
    <source>
        <dbReference type="PROSITE" id="PS50113"/>
    </source>
</evidence>
<dbReference type="Pfam" id="PF00989">
    <property type="entry name" value="PAS"/>
    <property type="match status" value="1"/>
</dbReference>
<dbReference type="PROSITE" id="PS50112">
    <property type="entry name" value="PAS"/>
    <property type="match status" value="1"/>
</dbReference>
<feature type="domain" description="PAC" evidence="16">
    <location>
        <begin position="460"/>
        <end position="512"/>
    </location>
</feature>
<dbReference type="GO" id="GO:0005524">
    <property type="term" value="F:ATP binding"/>
    <property type="evidence" value="ECO:0007669"/>
    <property type="project" value="UniProtKB-KW"/>
</dbReference>
<dbReference type="InterPro" id="IPR004358">
    <property type="entry name" value="Sig_transdc_His_kin-like_C"/>
</dbReference>
<dbReference type="Pfam" id="PF13185">
    <property type="entry name" value="GAF_2"/>
    <property type="match status" value="3"/>
</dbReference>
<dbReference type="Gene3D" id="1.10.287.130">
    <property type="match status" value="1"/>
</dbReference>
<keyword evidence="11" id="KW-0472">Membrane</keyword>
<evidence type="ECO:0000256" key="10">
    <source>
        <dbReference type="ARBA" id="ARBA00023012"/>
    </source>
</evidence>
<dbReference type="InterPro" id="IPR003594">
    <property type="entry name" value="HATPase_dom"/>
</dbReference>
<dbReference type="GO" id="GO:0005886">
    <property type="term" value="C:plasma membrane"/>
    <property type="evidence" value="ECO:0007669"/>
    <property type="project" value="UniProtKB-SubCell"/>
</dbReference>
<dbReference type="InterPro" id="IPR011006">
    <property type="entry name" value="CheY-like_superfamily"/>
</dbReference>
<dbReference type="InterPro" id="IPR000700">
    <property type="entry name" value="PAS-assoc_C"/>
</dbReference>
<dbReference type="Pfam" id="PF00512">
    <property type="entry name" value="HisKA"/>
    <property type="match status" value="1"/>
</dbReference>
<dbReference type="InterPro" id="IPR035965">
    <property type="entry name" value="PAS-like_dom_sf"/>
</dbReference>
<dbReference type="PROSITE" id="PS50109">
    <property type="entry name" value="HIS_KIN"/>
    <property type="match status" value="1"/>
</dbReference>
<organism evidence="17 18">
    <name type="scientific">Polyangium jinanense</name>
    <dbReference type="NCBI Taxonomy" id="2829994"/>
    <lineage>
        <taxon>Bacteria</taxon>
        <taxon>Pseudomonadati</taxon>
        <taxon>Myxococcota</taxon>
        <taxon>Polyangia</taxon>
        <taxon>Polyangiales</taxon>
        <taxon>Polyangiaceae</taxon>
        <taxon>Polyangium</taxon>
    </lineage>
</organism>
<protein>
    <recommendedName>
        <fullName evidence="3">histidine kinase</fullName>
        <ecNumber evidence="3">2.7.13.3</ecNumber>
    </recommendedName>
</protein>
<dbReference type="NCBIfam" id="TIGR00229">
    <property type="entry name" value="sensory_box"/>
    <property type="match status" value="1"/>
</dbReference>
<dbReference type="SMART" id="SM00388">
    <property type="entry name" value="HisKA"/>
    <property type="match status" value="1"/>
</dbReference>
<keyword evidence="5 12" id="KW-0597">Phosphoprotein</keyword>
<dbReference type="PANTHER" id="PTHR43547:SF2">
    <property type="entry name" value="HYBRID SIGNAL TRANSDUCTION HISTIDINE KINASE C"/>
    <property type="match status" value="1"/>
</dbReference>
<dbReference type="InterPro" id="IPR003661">
    <property type="entry name" value="HisK_dim/P_dom"/>
</dbReference>
<dbReference type="InterPro" id="IPR003018">
    <property type="entry name" value="GAF"/>
</dbReference>
<dbReference type="InterPro" id="IPR001789">
    <property type="entry name" value="Sig_transdc_resp-reg_receiver"/>
</dbReference>
<dbReference type="CDD" id="cd16922">
    <property type="entry name" value="HATPase_EvgS-ArcB-TorS-like"/>
    <property type="match status" value="1"/>
</dbReference>
<accession>A0A9X4AQA2</accession>
<dbReference type="SUPFAM" id="SSF55785">
    <property type="entry name" value="PYP-like sensor domain (PAS domain)"/>
    <property type="match status" value="1"/>
</dbReference>
<evidence type="ECO:0000256" key="7">
    <source>
        <dbReference type="ARBA" id="ARBA00022741"/>
    </source>
</evidence>
<dbReference type="SMART" id="SM00448">
    <property type="entry name" value="REC"/>
    <property type="match status" value="1"/>
</dbReference>
<dbReference type="AlphaFoldDB" id="A0A9X4AQA2"/>
<keyword evidence="9" id="KW-0067">ATP-binding</keyword>
<dbReference type="InterPro" id="IPR036890">
    <property type="entry name" value="HATPase_C_sf"/>
</dbReference>
<gene>
    <name evidence="17" type="ORF">KEG57_06495</name>
</gene>
<evidence type="ECO:0000256" key="2">
    <source>
        <dbReference type="ARBA" id="ARBA00004236"/>
    </source>
</evidence>
<evidence type="ECO:0000256" key="5">
    <source>
        <dbReference type="ARBA" id="ARBA00022553"/>
    </source>
</evidence>
<dbReference type="Gene3D" id="3.30.565.10">
    <property type="entry name" value="Histidine kinase-like ATPase, C-terminal domain"/>
    <property type="match status" value="1"/>
</dbReference>
<dbReference type="CDD" id="cd00130">
    <property type="entry name" value="PAS"/>
    <property type="match status" value="1"/>
</dbReference>
<dbReference type="Gene3D" id="3.40.50.2300">
    <property type="match status" value="1"/>
</dbReference>
<dbReference type="SUPFAM" id="SSF47384">
    <property type="entry name" value="Homodimeric domain of signal transducing histidine kinase"/>
    <property type="match status" value="1"/>
</dbReference>
<dbReference type="InterPro" id="IPR001610">
    <property type="entry name" value="PAC"/>
</dbReference>
<dbReference type="Gene3D" id="3.30.450.40">
    <property type="match status" value="3"/>
</dbReference>
<name>A0A9X4AQA2_9BACT</name>
<dbReference type="SMART" id="SM00065">
    <property type="entry name" value="GAF"/>
    <property type="match status" value="3"/>
</dbReference>
<keyword evidence="6" id="KW-0808">Transferase</keyword>
<keyword evidence="7" id="KW-0547">Nucleotide-binding</keyword>
<dbReference type="PRINTS" id="PR00344">
    <property type="entry name" value="BCTRLSENSOR"/>
</dbReference>
<evidence type="ECO:0000256" key="8">
    <source>
        <dbReference type="ARBA" id="ARBA00022777"/>
    </source>
</evidence>
<dbReference type="EC" id="2.7.13.3" evidence="3"/>
<evidence type="ECO:0000256" key="11">
    <source>
        <dbReference type="ARBA" id="ARBA00023136"/>
    </source>
</evidence>
<dbReference type="InterPro" id="IPR013767">
    <property type="entry name" value="PAS_fold"/>
</dbReference>
<dbReference type="EMBL" id="JAGTJJ010000002">
    <property type="protein sequence ID" value="MDC3980136.1"/>
    <property type="molecule type" value="Genomic_DNA"/>
</dbReference>
<keyword evidence="10" id="KW-0902">Two-component regulatory system</keyword>
<feature type="domain" description="Histidine kinase" evidence="13">
    <location>
        <begin position="715"/>
        <end position="933"/>
    </location>
</feature>
<evidence type="ECO:0000259" key="14">
    <source>
        <dbReference type="PROSITE" id="PS50110"/>
    </source>
</evidence>
<dbReference type="FunFam" id="3.30.565.10:FF:000023">
    <property type="entry name" value="PAS domain-containing sensor histidine kinase"/>
    <property type="match status" value="1"/>
</dbReference>
<evidence type="ECO:0000256" key="1">
    <source>
        <dbReference type="ARBA" id="ARBA00000085"/>
    </source>
</evidence>
<evidence type="ECO:0000256" key="9">
    <source>
        <dbReference type="ARBA" id="ARBA00022840"/>
    </source>
</evidence>
<dbReference type="InterPro" id="IPR036097">
    <property type="entry name" value="HisK_dim/P_sf"/>
</dbReference>
<evidence type="ECO:0000313" key="18">
    <source>
        <dbReference type="Proteomes" id="UP001151081"/>
    </source>
</evidence>
<dbReference type="PROSITE" id="PS50110">
    <property type="entry name" value="RESPONSE_REGULATORY"/>
    <property type="match status" value="1"/>
</dbReference>
<evidence type="ECO:0000256" key="6">
    <source>
        <dbReference type="ARBA" id="ARBA00022679"/>
    </source>
</evidence>
<dbReference type="SMART" id="SM00387">
    <property type="entry name" value="HATPase_c"/>
    <property type="match status" value="1"/>
</dbReference>
<dbReference type="Gene3D" id="3.30.450.20">
    <property type="entry name" value="PAS domain"/>
    <property type="match status" value="1"/>
</dbReference>
<sequence length="1094" mass="118898">MMAGDASKTERVREQAQTGVTHINDARTRRRAAFVERAADELLRVSTLEEVLTRVVWLAVPDLADYCTLDLLERGELRRVAVAHVDMRDEQRLWDVCSPDGDAEAHERAARAALESGEPQTRRGSMRITRIAPDGKATPARSRETRVLSEMIYPLRVANRTHGVLSVGVGPFREVMPREERALIEMLVRLGASAIDTALARASRERAFEAAERGLVQMKRLSEVTAALSRAVSPNEVARRVVEDGARVLGARACVIARLSPCGAELEIVHAAGFPEVIPAHTPRISMATEAPVAEAVRIKQPIWLRSRADLAARYPGLPLGDLVQGSHAWAAVPLFVDGQVVGSLALSFQEPRAFDDNERWLVLSLAQHCADALDRASLSAGAAEEAVHLSHEILKQMPEAILVTDLHGTILRWMGKATQIFGFTETEAVGRPVTILAHPDTVERIGPRILRGIRDQGAFLGELVCVRKDGTTVPIETTAKPVFDKEGRARFLVGVCRDISERKRAEEERTRLIREQIARAEAEDAARRSSFLAEASALLSASLDYEATLEKIVRLVVPTMATYAMLDIASEDGTIVTVAVAHEDPDLERDVQDLRGGSAPDGWSDGPVTRALRTRTSEIFTDLGVSSLERIVGSPDQAARLAKLRARSAIVIPLTVGDTASATLSLFRVGDRYTTKDLPFAEELAHRAAMALENARLYQNAQEATRMRDEFLGTVSHELRTPLNAVLGWTRMLRTASLNGTSQERALATIERNAMLQARLVEDLLDASRIVMGKLRLELRTLDLVGPINAAIEAVRPAATAKSVCLENNLERGACLVEGDPSRVQQIVWNLLTNAIKFTPHGGRVELTLGRSGQHARITVRDTGEGIRPEFLPYVFDRFRQGDSTTTRKHGGLGLGLAIVRHLVELHGGVVRADSAGEGKGAIFSVLLPLSPNPDLLASLDRFTPQPAGLEELPSLKGLRLLLVDDEQDSREMLAAMLQQCGAVVRCVSSAAAALSALDEFRPDVLVSDIGMPGEDGYALIRQIRALKPARWGALPAVALTAYASAEDRVRVLAAGFQMHVPKPVDAAELAATVASLSPRTTSRESAPPSVAT</sequence>
<feature type="domain" description="PAS" evidence="15">
    <location>
        <begin position="393"/>
        <end position="457"/>
    </location>
</feature>
<dbReference type="SUPFAM" id="SSF55781">
    <property type="entry name" value="GAF domain-like"/>
    <property type="match status" value="3"/>
</dbReference>
<dbReference type="PANTHER" id="PTHR43547">
    <property type="entry name" value="TWO-COMPONENT HISTIDINE KINASE"/>
    <property type="match status" value="1"/>
</dbReference>
<dbReference type="GO" id="GO:0000155">
    <property type="term" value="F:phosphorelay sensor kinase activity"/>
    <property type="evidence" value="ECO:0007669"/>
    <property type="project" value="InterPro"/>
</dbReference>
<dbReference type="SUPFAM" id="SSF55874">
    <property type="entry name" value="ATPase domain of HSP90 chaperone/DNA topoisomerase II/histidine kinase"/>
    <property type="match status" value="1"/>
</dbReference>
<dbReference type="Pfam" id="PF02518">
    <property type="entry name" value="HATPase_c"/>
    <property type="match status" value="1"/>
</dbReference>
<evidence type="ECO:0000256" key="3">
    <source>
        <dbReference type="ARBA" id="ARBA00012438"/>
    </source>
</evidence>
<keyword evidence="4" id="KW-1003">Cell membrane</keyword>
<evidence type="ECO:0000256" key="12">
    <source>
        <dbReference type="PROSITE-ProRule" id="PRU00169"/>
    </source>
</evidence>
<dbReference type="InterPro" id="IPR000014">
    <property type="entry name" value="PAS"/>
</dbReference>
<feature type="domain" description="Response regulatory" evidence="14">
    <location>
        <begin position="961"/>
        <end position="1079"/>
    </location>
</feature>
<comment type="catalytic activity">
    <reaction evidence="1">
        <text>ATP + protein L-histidine = ADP + protein N-phospho-L-histidine.</text>
        <dbReference type="EC" id="2.7.13.3"/>
    </reaction>
</comment>
<dbReference type="Proteomes" id="UP001151081">
    <property type="component" value="Unassembled WGS sequence"/>
</dbReference>
<proteinExistence type="predicted"/>
<evidence type="ECO:0000259" key="15">
    <source>
        <dbReference type="PROSITE" id="PS50112"/>
    </source>
</evidence>
<keyword evidence="8" id="KW-0418">Kinase</keyword>
<feature type="modified residue" description="4-aspartylphosphate" evidence="12">
    <location>
        <position position="1010"/>
    </location>
</feature>
<dbReference type="PROSITE" id="PS50113">
    <property type="entry name" value="PAC"/>
    <property type="match status" value="1"/>
</dbReference>
<dbReference type="RefSeq" id="WP_272417167.1">
    <property type="nucleotide sequence ID" value="NZ_JAGTJJ010000002.1"/>
</dbReference>
<dbReference type="SUPFAM" id="SSF52172">
    <property type="entry name" value="CheY-like"/>
    <property type="match status" value="1"/>
</dbReference>
<evidence type="ECO:0000313" key="17">
    <source>
        <dbReference type="EMBL" id="MDC3980136.1"/>
    </source>
</evidence>
<dbReference type="SMART" id="SM00086">
    <property type="entry name" value="PAC"/>
    <property type="match status" value="1"/>
</dbReference>
<evidence type="ECO:0000256" key="4">
    <source>
        <dbReference type="ARBA" id="ARBA00022475"/>
    </source>
</evidence>
<comment type="subcellular location">
    <subcellularLocation>
        <location evidence="2">Cell membrane</location>
    </subcellularLocation>
</comment>
<dbReference type="Pfam" id="PF00072">
    <property type="entry name" value="Response_reg"/>
    <property type="match status" value="1"/>
</dbReference>
<dbReference type="InterPro" id="IPR005467">
    <property type="entry name" value="His_kinase_dom"/>
</dbReference>
<comment type="caution">
    <text evidence="17">The sequence shown here is derived from an EMBL/GenBank/DDBJ whole genome shotgun (WGS) entry which is preliminary data.</text>
</comment>
<reference evidence="17 18" key="1">
    <citation type="submission" date="2021-04" db="EMBL/GenBank/DDBJ databases">
        <title>Genome analysis of Polyangium sp.</title>
        <authorList>
            <person name="Li Y."/>
            <person name="Wang J."/>
        </authorList>
    </citation>
    <scope>NUCLEOTIDE SEQUENCE [LARGE SCALE GENOMIC DNA]</scope>
    <source>
        <strain evidence="17 18">SDU14</strain>
    </source>
</reference>
<dbReference type="InterPro" id="IPR029016">
    <property type="entry name" value="GAF-like_dom_sf"/>
</dbReference>